<feature type="domain" description="PPIase FKBP-type" evidence="14">
    <location>
        <begin position="160"/>
        <end position="245"/>
    </location>
</feature>
<comment type="subcellular location">
    <subcellularLocation>
        <location evidence="11">Cytoplasm</location>
    </subcellularLocation>
    <text evidence="11">About half TF is bound to the ribosome near the polypeptide exit tunnel while the other half is free in the cytoplasm.</text>
</comment>
<reference evidence="15" key="2">
    <citation type="submission" date="2020-09" db="EMBL/GenBank/DDBJ databases">
        <authorList>
            <person name="Sun Q."/>
            <person name="Ohkuma M."/>
        </authorList>
    </citation>
    <scope>NUCLEOTIDE SEQUENCE</scope>
    <source>
        <strain evidence="15">JCM 30804</strain>
    </source>
</reference>
<evidence type="ECO:0000256" key="12">
    <source>
        <dbReference type="PROSITE-ProRule" id="PRU00277"/>
    </source>
</evidence>
<evidence type="ECO:0000256" key="5">
    <source>
        <dbReference type="ARBA" id="ARBA00022618"/>
    </source>
</evidence>
<evidence type="ECO:0000256" key="9">
    <source>
        <dbReference type="ARBA" id="ARBA00023306"/>
    </source>
</evidence>
<comment type="function">
    <text evidence="11">Involved in protein export. Acts as a chaperone by maintaining the newly synthesized protein in an open conformation. Functions as a peptidyl-prolyl cis-trans isomerase.</text>
</comment>
<dbReference type="GO" id="GO:0015031">
    <property type="term" value="P:protein transport"/>
    <property type="evidence" value="ECO:0007669"/>
    <property type="project" value="UniProtKB-UniRule"/>
</dbReference>
<dbReference type="InterPro" id="IPR005215">
    <property type="entry name" value="Trig_fac"/>
</dbReference>
<evidence type="ECO:0000256" key="7">
    <source>
        <dbReference type="ARBA" id="ARBA00023186"/>
    </source>
</evidence>
<evidence type="ECO:0000256" key="6">
    <source>
        <dbReference type="ARBA" id="ARBA00023110"/>
    </source>
</evidence>
<evidence type="ECO:0000256" key="3">
    <source>
        <dbReference type="ARBA" id="ARBA00013194"/>
    </source>
</evidence>
<sequence length="435" mass="48159">MQVSVETTQGLERRLTISFPAEQIETPVKDMLVQEAKTARISGFRPGKVPVSVINKRYGKAIRQDVIGRAMQQNFVEAIVAEKLNPAGAPTFTPGETKDEQFEFVATFEVYPEVELKAVDALEVEKPVAEVKDADVDAMIDTLRQQHASYDAVERAVEDGDKVKLNFVGSVDGEEFEGGKADDFELQIGSSRMIPGFEDGVIGHKAGEEFDIEVAFPEDYHAENLKGKAATFAITLNEVLAATLPEVNDEFASLFGIAEGGLEGLKTEIRKNMNRELDQALKAEVKQQVINGLLESNELELPKALIDGEIEVLRKQAMQRFGAQGAENMPELPADLFTDEAERRVKVGLLLGEVIKANELKAEDERVQGLIESMASAYEDPKEVVAYYNGNEELMNNMRNVALEEQAVEFLLEQAKVTDKPVEFEEFMNKAKAQV</sequence>
<dbReference type="PIRSF" id="PIRSF003095">
    <property type="entry name" value="Trigger_factor"/>
    <property type="match status" value="1"/>
</dbReference>
<gene>
    <name evidence="11 15" type="primary">tig</name>
    <name evidence="15" type="ORF">GCM10009332_10830</name>
</gene>
<comment type="domain">
    <text evidence="11">Consists of 3 domains; the N-terminus binds the ribosome, the middle domain has PPIase activity, while the C-terminus has intrinsic chaperone activity on its own.</text>
</comment>
<dbReference type="InterPro" id="IPR008880">
    <property type="entry name" value="Trigger_fac_C"/>
</dbReference>
<keyword evidence="16" id="KW-1185">Reference proteome</keyword>
<dbReference type="FunFam" id="3.10.50.40:FF:000001">
    <property type="entry name" value="Trigger factor"/>
    <property type="match status" value="1"/>
</dbReference>
<dbReference type="EMBL" id="BMPZ01000002">
    <property type="protein sequence ID" value="GGI75183.1"/>
    <property type="molecule type" value="Genomic_DNA"/>
</dbReference>
<dbReference type="GO" id="GO:0003755">
    <property type="term" value="F:peptidyl-prolyl cis-trans isomerase activity"/>
    <property type="evidence" value="ECO:0007669"/>
    <property type="project" value="UniProtKB-UniRule"/>
</dbReference>
<evidence type="ECO:0000313" key="15">
    <source>
        <dbReference type="EMBL" id="GGI75183.1"/>
    </source>
</evidence>
<dbReference type="RefSeq" id="WP_188918651.1">
    <property type="nucleotide sequence ID" value="NZ_BMPZ01000002.1"/>
</dbReference>
<dbReference type="Pfam" id="PF00254">
    <property type="entry name" value="FKBP_C"/>
    <property type="match status" value="1"/>
</dbReference>
<evidence type="ECO:0000313" key="16">
    <source>
        <dbReference type="Proteomes" id="UP000613743"/>
    </source>
</evidence>
<accession>A0A917JL07</accession>
<evidence type="ECO:0000256" key="4">
    <source>
        <dbReference type="ARBA" id="ARBA00016902"/>
    </source>
</evidence>
<dbReference type="GO" id="GO:0043022">
    <property type="term" value="F:ribosome binding"/>
    <property type="evidence" value="ECO:0007669"/>
    <property type="project" value="TreeGrafter"/>
</dbReference>
<dbReference type="GO" id="GO:0051083">
    <property type="term" value="P:'de novo' cotranslational protein folding"/>
    <property type="evidence" value="ECO:0007669"/>
    <property type="project" value="TreeGrafter"/>
</dbReference>
<evidence type="ECO:0000256" key="11">
    <source>
        <dbReference type="HAMAP-Rule" id="MF_00303"/>
    </source>
</evidence>
<reference evidence="15" key="1">
    <citation type="journal article" date="2014" name="Int. J. Syst. Evol. Microbiol.">
        <title>Complete genome sequence of Corynebacterium casei LMG S-19264T (=DSM 44701T), isolated from a smear-ripened cheese.</title>
        <authorList>
            <consortium name="US DOE Joint Genome Institute (JGI-PGF)"/>
            <person name="Walter F."/>
            <person name="Albersmeier A."/>
            <person name="Kalinowski J."/>
            <person name="Ruckert C."/>
        </authorList>
    </citation>
    <scope>NUCLEOTIDE SEQUENCE</scope>
    <source>
        <strain evidence="15">JCM 30804</strain>
    </source>
</reference>
<comment type="caution">
    <text evidence="15">The sequence shown here is derived from an EMBL/GenBank/DDBJ whole genome shotgun (WGS) entry which is preliminary data.</text>
</comment>
<protein>
    <recommendedName>
        <fullName evidence="4 11">Trigger factor</fullName>
        <shortName evidence="11">TF</shortName>
        <ecNumber evidence="3 11">5.2.1.8</ecNumber>
    </recommendedName>
    <alternativeName>
        <fullName evidence="10 11">PPIase</fullName>
    </alternativeName>
</protein>
<dbReference type="PANTHER" id="PTHR30560">
    <property type="entry name" value="TRIGGER FACTOR CHAPERONE AND PEPTIDYL-PROLYL CIS/TRANS ISOMERASE"/>
    <property type="match status" value="1"/>
</dbReference>
<proteinExistence type="inferred from homology"/>
<comment type="similarity">
    <text evidence="2 11 13">Belongs to the FKBP-type PPIase family. Tig subfamily.</text>
</comment>
<keyword evidence="8 11" id="KW-0413">Isomerase</keyword>
<dbReference type="NCBIfam" id="TIGR00115">
    <property type="entry name" value="tig"/>
    <property type="match status" value="1"/>
</dbReference>
<dbReference type="GO" id="GO:0051301">
    <property type="term" value="P:cell division"/>
    <property type="evidence" value="ECO:0007669"/>
    <property type="project" value="UniProtKB-KW"/>
</dbReference>
<dbReference type="SUPFAM" id="SSF102735">
    <property type="entry name" value="Trigger factor ribosome-binding domain"/>
    <property type="match status" value="1"/>
</dbReference>
<dbReference type="Gene3D" id="1.10.3120.10">
    <property type="entry name" value="Trigger factor, C-terminal domain"/>
    <property type="match status" value="1"/>
</dbReference>
<dbReference type="EC" id="5.2.1.8" evidence="3 11"/>
<organism evidence="15 16">
    <name type="scientific">Shewanella gelidii</name>
    <dbReference type="NCBI Taxonomy" id="1642821"/>
    <lineage>
        <taxon>Bacteria</taxon>
        <taxon>Pseudomonadati</taxon>
        <taxon>Pseudomonadota</taxon>
        <taxon>Gammaproteobacteria</taxon>
        <taxon>Alteromonadales</taxon>
        <taxon>Shewanellaceae</taxon>
        <taxon>Shewanella</taxon>
    </lineage>
</organism>
<dbReference type="PANTHER" id="PTHR30560:SF3">
    <property type="entry name" value="TRIGGER FACTOR-LIKE PROTEIN TIG, CHLOROPLASTIC"/>
    <property type="match status" value="1"/>
</dbReference>
<dbReference type="SUPFAM" id="SSF109998">
    <property type="entry name" value="Triger factor/SurA peptide-binding domain-like"/>
    <property type="match status" value="1"/>
</dbReference>
<dbReference type="InterPro" id="IPR027304">
    <property type="entry name" value="Trigger_fact/SurA_dom_sf"/>
</dbReference>
<dbReference type="InterPro" id="IPR001179">
    <property type="entry name" value="PPIase_FKBP_dom"/>
</dbReference>
<dbReference type="AlphaFoldDB" id="A0A917JL07"/>
<dbReference type="InterPro" id="IPR037041">
    <property type="entry name" value="Trigger_fac_C_sf"/>
</dbReference>
<dbReference type="GO" id="GO:0044183">
    <property type="term" value="F:protein folding chaperone"/>
    <property type="evidence" value="ECO:0007669"/>
    <property type="project" value="TreeGrafter"/>
</dbReference>
<dbReference type="GO" id="GO:0043335">
    <property type="term" value="P:protein unfolding"/>
    <property type="evidence" value="ECO:0007669"/>
    <property type="project" value="TreeGrafter"/>
</dbReference>
<keyword evidence="11" id="KW-0963">Cytoplasm</keyword>
<dbReference type="GO" id="GO:0005737">
    <property type="term" value="C:cytoplasm"/>
    <property type="evidence" value="ECO:0007669"/>
    <property type="project" value="UniProtKB-SubCell"/>
</dbReference>
<evidence type="ECO:0000256" key="2">
    <source>
        <dbReference type="ARBA" id="ARBA00005464"/>
    </source>
</evidence>
<dbReference type="InterPro" id="IPR008881">
    <property type="entry name" value="Trigger_fac_ribosome-bd_bac"/>
</dbReference>
<keyword evidence="5 11" id="KW-0132">Cell division</keyword>
<dbReference type="InterPro" id="IPR046357">
    <property type="entry name" value="PPIase_dom_sf"/>
</dbReference>
<dbReference type="HAMAP" id="MF_00303">
    <property type="entry name" value="Trigger_factor_Tig"/>
    <property type="match status" value="1"/>
</dbReference>
<keyword evidence="6 11" id="KW-0697">Rotamase</keyword>
<dbReference type="Pfam" id="PF05698">
    <property type="entry name" value="Trigger_C"/>
    <property type="match status" value="1"/>
</dbReference>
<evidence type="ECO:0000256" key="8">
    <source>
        <dbReference type="ARBA" id="ARBA00023235"/>
    </source>
</evidence>
<name>A0A917JL07_9GAMM</name>
<keyword evidence="9 11" id="KW-0131">Cell cycle</keyword>
<dbReference type="PROSITE" id="PS50059">
    <property type="entry name" value="FKBP_PPIASE"/>
    <property type="match status" value="1"/>
</dbReference>
<evidence type="ECO:0000259" key="14">
    <source>
        <dbReference type="PROSITE" id="PS50059"/>
    </source>
</evidence>
<comment type="catalytic activity">
    <reaction evidence="1 11 12">
        <text>[protein]-peptidylproline (omega=180) = [protein]-peptidylproline (omega=0)</text>
        <dbReference type="Rhea" id="RHEA:16237"/>
        <dbReference type="Rhea" id="RHEA-COMP:10747"/>
        <dbReference type="Rhea" id="RHEA-COMP:10748"/>
        <dbReference type="ChEBI" id="CHEBI:83833"/>
        <dbReference type="ChEBI" id="CHEBI:83834"/>
        <dbReference type="EC" id="5.2.1.8"/>
    </reaction>
</comment>
<dbReference type="Pfam" id="PF05697">
    <property type="entry name" value="Trigger_N"/>
    <property type="match status" value="1"/>
</dbReference>
<evidence type="ECO:0000256" key="13">
    <source>
        <dbReference type="RuleBase" id="RU003914"/>
    </source>
</evidence>
<evidence type="ECO:0000256" key="10">
    <source>
        <dbReference type="ARBA" id="ARBA00029986"/>
    </source>
</evidence>
<dbReference type="Gene3D" id="3.10.50.40">
    <property type="match status" value="1"/>
</dbReference>
<dbReference type="SUPFAM" id="SSF54534">
    <property type="entry name" value="FKBP-like"/>
    <property type="match status" value="1"/>
</dbReference>
<keyword evidence="7 11" id="KW-0143">Chaperone</keyword>
<evidence type="ECO:0000256" key="1">
    <source>
        <dbReference type="ARBA" id="ARBA00000971"/>
    </source>
</evidence>
<dbReference type="Gene3D" id="3.30.70.1050">
    <property type="entry name" value="Trigger factor ribosome-binding domain"/>
    <property type="match status" value="1"/>
</dbReference>
<dbReference type="Proteomes" id="UP000613743">
    <property type="component" value="Unassembled WGS sequence"/>
</dbReference>
<dbReference type="InterPro" id="IPR036611">
    <property type="entry name" value="Trigger_fac_ribosome-bd_sf"/>
</dbReference>